<feature type="binding site" description="axial binding residue" evidence="9">
    <location>
        <position position="89"/>
    </location>
    <ligand>
        <name>heme c</name>
        <dbReference type="ChEBI" id="CHEBI:61717"/>
        <label>1</label>
    </ligand>
    <ligandPart>
        <name>Fe</name>
        <dbReference type="ChEBI" id="CHEBI:18248"/>
    </ligandPart>
</feature>
<dbReference type="OrthoDB" id="9805202at2"/>
<evidence type="ECO:0000256" key="10">
    <source>
        <dbReference type="SAM" id="SignalP"/>
    </source>
</evidence>
<evidence type="ECO:0000256" key="9">
    <source>
        <dbReference type="PIRSR" id="PIRSR000294-2"/>
    </source>
</evidence>
<keyword evidence="3 9" id="KW-0479">Metal-binding</keyword>
<dbReference type="GO" id="GO:0042597">
    <property type="term" value="C:periplasmic space"/>
    <property type="evidence" value="ECO:0007669"/>
    <property type="project" value="UniProtKB-SubCell"/>
</dbReference>
<feature type="domain" description="Cytochrome c" evidence="11">
    <location>
        <begin position="63"/>
        <end position="198"/>
    </location>
</feature>
<dbReference type="EMBL" id="LUUI01000092">
    <property type="protein sequence ID" value="OAI16950.1"/>
    <property type="molecule type" value="Genomic_DNA"/>
</dbReference>
<evidence type="ECO:0000256" key="7">
    <source>
        <dbReference type="ARBA" id="ARBA00023004"/>
    </source>
</evidence>
<dbReference type="STRING" id="980561.A1359_07100"/>
<dbReference type="RefSeq" id="WP_066980773.1">
    <property type="nucleotide sequence ID" value="NZ_LUUI01000092.1"/>
</dbReference>
<evidence type="ECO:0000256" key="2">
    <source>
        <dbReference type="ARBA" id="ARBA00022617"/>
    </source>
</evidence>
<evidence type="ECO:0000256" key="6">
    <source>
        <dbReference type="ARBA" id="ARBA00023002"/>
    </source>
</evidence>
<dbReference type="InterPro" id="IPR009056">
    <property type="entry name" value="Cyt_c-like_dom"/>
</dbReference>
<comment type="PTM">
    <text evidence="8">Binds 2 heme groups per subunit.</text>
</comment>
<dbReference type="AlphaFoldDB" id="A0A177NIR8"/>
<evidence type="ECO:0000256" key="5">
    <source>
        <dbReference type="ARBA" id="ARBA00022764"/>
    </source>
</evidence>
<feature type="binding site" description="covalent" evidence="8">
    <location>
        <position position="88"/>
    </location>
    <ligand>
        <name>heme c</name>
        <dbReference type="ChEBI" id="CHEBI:61717"/>
        <label>1</label>
    </ligand>
</feature>
<dbReference type="InterPro" id="IPR026259">
    <property type="entry name" value="MauG/Cytc_peroxidase"/>
</dbReference>
<feature type="signal peptide" evidence="10">
    <location>
        <begin position="1"/>
        <end position="22"/>
    </location>
</feature>
<reference evidence="12 13" key="1">
    <citation type="submission" date="2016-03" db="EMBL/GenBank/DDBJ databases">
        <authorList>
            <person name="Ploux O."/>
        </authorList>
    </citation>
    <scope>NUCLEOTIDE SEQUENCE [LARGE SCALE GENOMIC DNA]</scope>
    <source>
        <strain evidence="12 13">R-45370</strain>
    </source>
</reference>
<dbReference type="InterPro" id="IPR051395">
    <property type="entry name" value="Cytochrome_c_Peroxidase/MauG"/>
</dbReference>
<keyword evidence="6" id="KW-0560">Oxidoreductase</keyword>
<dbReference type="GO" id="GO:0046872">
    <property type="term" value="F:metal ion binding"/>
    <property type="evidence" value="ECO:0007669"/>
    <property type="project" value="UniProtKB-KW"/>
</dbReference>
<evidence type="ECO:0000259" key="11">
    <source>
        <dbReference type="PROSITE" id="PS51007"/>
    </source>
</evidence>
<dbReference type="GO" id="GO:0004130">
    <property type="term" value="F:cytochrome-c peroxidase activity"/>
    <property type="evidence" value="ECO:0007669"/>
    <property type="project" value="TreeGrafter"/>
</dbReference>
<evidence type="ECO:0000256" key="1">
    <source>
        <dbReference type="ARBA" id="ARBA00004418"/>
    </source>
</evidence>
<comment type="cofactor">
    <cofactor evidence="8">
        <name>heme</name>
        <dbReference type="ChEBI" id="CHEBI:30413"/>
    </cofactor>
    <text evidence="8">Binds 2 heme groups.</text>
</comment>
<dbReference type="PIRSF" id="PIRSF000294">
    <property type="entry name" value="Cytochrome-c_peroxidase"/>
    <property type="match status" value="1"/>
</dbReference>
<keyword evidence="12" id="KW-0575">Peroxidase</keyword>
<gene>
    <name evidence="12" type="ORF">A1359_07100</name>
</gene>
<name>A0A177NIR8_9GAMM</name>
<dbReference type="GO" id="GO:0009055">
    <property type="term" value="F:electron transfer activity"/>
    <property type="evidence" value="ECO:0007669"/>
    <property type="project" value="InterPro"/>
</dbReference>
<comment type="caution">
    <text evidence="12">The sequence shown here is derived from an EMBL/GenBank/DDBJ whole genome shotgun (WGS) entry which is preliminary data.</text>
</comment>
<feature type="binding site" description="axial binding residue" evidence="9">
    <location>
        <position position="105"/>
    </location>
    <ligand>
        <name>heme c</name>
        <dbReference type="ChEBI" id="CHEBI:61717"/>
        <label>1</label>
    </ligand>
    <ligandPart>
        <name>Fe</name>
        <dbReference type="ChEBI" id="CHEBI:18248"/>
    </ligandPart>
</feature>
<evidence type="ECO:0000313" key="12">
    <source>
        <dbReference type="EMBL" id="OAI16950.1"/>
    </source>
</evidence>
<dbReference type="PROSITE" id="PS51007">
    <property type="entry name" value="CYTC"/>
    <property type="match status" value="2"/>
</dbReference>
<dbReference type="InterPro" id="IPR004852">
    <property type="entry name" value="Di-haem_cyt_c_peroxidsae"/>
</dbReference>
<evidence type="ECO:0000313" key="13">
    <source>
        <dbReference type="Proteomes" id="UP000078476"/>
    </source>
</evidence>
<evidence type="ECO:0000256" key="8">
    <source>
        <dbReference type="PIRSR" id="PIRSR000294-1"/>
    </source>
</evidence>
<feature type="binding site" description="axial binding residue" evidence="9">
    <location>
        <position position="238"/>
    </location>
    <ligand>
        <name>heme c</name>
        <dbReference type="ChEBI" id="CHEBI:61717"/>
        <label>2</label>
    </ligand>
    <ligandPart>
        <name>Fe</name>
        <dbReference type="ChEBI" id="CHEBI:18248"/>
    </ligandPart>
</feature>
<keyword evidence="13" id="KW-1185">Reference proteome</keyword>
<keyword evidence="4 10" id="KW-0732">Signal</keyword>
<feature type="binding site" description="covalent" evidence="8">
    <location>
        <position position="237"/>
    </location>
    <ligand>
        <name>heme c</name>
        <dbReference type="ChEBI" id="CHEBI:61717"/>
        <label>2</label>
    </ligand>
</feature>
<feature type="binding site" description="covalent" evidence="8">
    <location>
        <position position="234"/>
    </location>
    <ligand>
        <name>heme c</name>
        <dbReference type="ChEBI" id="CHEBI:61717"/>
        <label>2</label>
    </ligand>
</feature>
<keyword evidence="7 9" id="KW-0408">Iron</keyword>
<dbReference type="Pfam" id="PF03150">
    <property type="entry name" value="CCP_MauG"/>
    <property type="match status" value="1"/>
</dbReference>
<feature type="binding site" description="covalent" evidence="8">
    <location>
        <position position="85"/>
    </location>
    <ligand>
        <name>heme c</name>
        <dbReference type="ChEBI" id="CHEBI:61717"/>
        <label>1</label>
    </ligand>
</feature>
<sequence>MCRLLLFTFSTVVFSFSPAVFSQQPSPSAVNSPPASEANALVVNSLLGLPAVPIPINNPQTPAKVNLGDKLFHDKRFSIDGTISCASCHDDNQAFTDNLPVSVGHGGLTGTRNAPTVINAAFYKSQFWDGREPDLEGQSKGPFINPVEAGLPSHEPILEIVRTDPAYQAAFKDVFNVAGKQLTMDHVAKAIASFERTIVAGNSPFDRFYFGGDKNAITEQQQRGFELFLGQGRCVSCHTLEQDHALFTDSRFHNIGIGMNAVQDDVPRLAEAFLAAKNQGGDVDKMVLTDKKASELGRFAVTDGLSEIGAFKTPTLRNVSLTAPYMHDGSLKTLKEVVIHYNNGGVTPATAPVNPYLSGGIRPLNLLDKQIDDLVAFLEALTSDYYPKTQVADSQTGGRHE</sequence>
<dbReference type="SUPFAM" id="SSF46626">
    <property type="entry name" value="Cytochrome c"/>
    <property type="match status" value="2"/>
</dbReference>
<evidence type="ECO:0000256" key="4">
    <source>
        <dbReference type="ARBA" id="ARBA00022729"/>
    </source>
</evidence>
<dbReference type="InterPro" id="IPR036909">
    <property type="entry name" value="Cyt_c-like_dom_sf"/>
</dbReference>
<dbReference type="Gene3D" id="1.10.760.10">
    <property type="entry name" value="Cytochrome c-like domain"/>
    <property type="match status" value="2"/>
</dbReference>
<feature type="domain" description="Cytochrome c" evidence="11">
    <location>
        <begin position="219"/>
        <end position="382"/>
    </location>
</feature>
<accession>A0A177NIR8</accession>
<organism evidence="12 13">
    <name type="scientific">Methylomonas lenta</name>
    <dbReference type="NCBI Taxonomy" id="980561"/>
    <lineage>
        <taxon>Bacteria</taxon>
        <taxon>Pseudomonadati</taxon>
        <taxon>Pseudomonadota</taxon>
        <taxon>Gammaproteobacteria</taxon>
        <taxon>Methylococcales</taxon>
        <taxon>Methylococcaceae</taxon>
        <taxon>Methylomonas</taxon>
    </lineage>
</organism>
<keyword evidence="2 8" id="KW-0349">Heme</keyword>
<dbReference type="Proteomes" id="UP000078476">
    <property type="component" value="Unassembled WGS sequence"/>
</dbReference>
<protein>
    <submittedName>
        <fullName evidence="12">Cytochrome-c peroxidase</fullName>
    </submittedName>
</protein>
<comment type="subcellular location">
    <subcellularLocation>
        <location evidence="1">Periplasm</location>
    </subcellularLocation>
</comment>
<proteinExistence type="predicted"/>
<feature type="chain" id="PRO_5008069200" evidence="10">
    <location>
        <begin position="23"/>
        <end position="401"/>
    </location>
</feature>
<evidence type="ECO:0000256" key="3">
    <source>
        <dbReference type="ARBA" id="ARBA00022723"/>
    </source>
</evidence>
<keyword evidence="5" id="KW-0574">Periplasm</keyword>
<dbReference type="GO" id="GO:0020037">
    <property type="term" value="F:heme binding"/>
    <property type="evidence" value="ECO:0007669"/>
    <property type="project" value="InterPro"/>
</dbReference>
<dbReference type="PANTHER" id="PTHR30600">
    <property type="entry name" value="CYTOCHROME C PEROXIDASE-RELATED"/>
    <property type="match status" value="1"/>
</dbReference>